<evidence type="ECO:0008006" key="9">
    <source>
        <dbReference type="Google" id="ProtNLM"/>
    </source>
</evidence>
<gene>
    <name evidence="7" type="ORF">AQJ91_06020</name>
</gene>
<name>A0A124IFQ1_9ACTN</name>
<evidence type="ECO:0000313" key="7">
    <source>
        <dbReference type="EMBL" id="KUO22130.1"/>
    </source>
</evidence>
<dbReference type="GO" id="GO:0019752">
    <property type="term" value="P:carboxylic acid metabolic process"/>
    <property type="evidence" value="ECO:0007669"/>
    <property type="project" value="InterPro"/>
</dbReference>
<dbReference type="RefSeq" id="WP_067017092.1">
    <property type="nucleotide sequence ID" value="NZ_KQ949076.1"/>
</dbReference>
<dbReference type="SUPFAM" id="SSF53383">
    <property type="entry name" value="PLP-dependent transferases"/>
    <property type="match status" value="1"/>
</dbReference>
<dbReference type="GO" id="GO:0030170">
    <property type="term" value="F:pyridoxal phosphate binding"/>
    <property type="evidence" value="ECO:0007669"/>
    <property type="project" value="InterPro"/>
</dbReference>
<comment type="cofactor">
    <cofactor evidence="1 6">
        <name>pyridoxal 5'-phosphate</name>
        <dbReference type="ChEBI" id="CHEBI:597326"/>
    </cofactor>
</comment>
<dbReference type="InterPro" id="IPR002129">
    <property type="entry name" value="PyrdxlP-dep_de-COase"/>
</dbReference>
<dbReference type="Pfam" id="PF00282">
    <property type="entry name" value="Pyridoxal_deC"/>
    <property type="match status" value="1"/>
</dbReference>
<protein>
    <recommendedName>
        <fullName evidence="9">Pyridoxal-dependent decarboxylase</fullName>
    </recommendedName>
</protein>
<evidence type="ECO:0000256" key="1">
    <source>
        <dbReference type="ARBA" id="ARBA00001933"/>
    </source>
</evidence>
<accession>A0A124IFQ1</accession>
<feature type="modified residue" description="N6-(pyridoxal phosphate)lysine" evidence="6">
    <location>
        <position position="803"/>
    </location>
</feature>
<keyword evidence="5" id="KW-0456">Lyase</keyword>
<evidence type="ECO:0000256" key="2">
    <source>
        <dbReference type="ARBA" id="ARBA00009533"/>
    </source>
</evidence>
<dbReference type="PANTHER" id="PTHR45677:SF8">
    <property type="entry name" value="CYSTEINE SULFINIC ACID DECARBOXYLASE"/>
    <property type="match status" value="1"/>
</dbReference>
<organism evidence="7 8">
    <name type="scientific">Streptomyces dysideae</name>
    <dbReference type="NCBI Taxonomy" id="909626"/>
    <lineage>
        <taxon>Bacteria</taxon>
        <taxon>Bacillati</taxon>
        <taxon>Actinomycetota</taxon>
        <taxon>Actinomycetes</taxon>
        <taxon>Kitasatosporales</taxon>
        <taxon>Streptomycetaceae</taxon>
        <taxon>Streptomyces</taxon>
    </lineage>
</organism>
<proteinExistence type="inferred from homology"/>
<dbReference type="GO" id="GO:0004058">
    <property type="term" value="F:aromatic-L-amino-acid decarboxylase activity"/>
    <property type="evidence" value="ECO:0007669"/>
    <property type="project" value="UniProtKB-ARBA"/>
</dbReference>
<evidence type="ECO:0000313" key="8">
    <source>
        <dbReference type="Proteomes" id="UP000053260"/>
    </source>
</evidence>
<dbReference type="EMBL" id="LMXB01000019">
    <property type="protein sequence ID" value="KUO22130.1"/>
    <property type="molecule type" value="Genomic_DNA"/>
</dbReference>
<dbReference type="Gene3D" id="3.90.1150.170">
    <property type="match status" value="1"/>
</dbReference>
<dbReference type="InterPro" id="IPR015424">
    <property type="entry name" value="PyrdxlP-dep_Trfase"/>
</dbReference>
<dbReference type="GO" id="GO:0005737">
    <property type="term" value="C:cytoplasm"/>
    <property type="evidence" value="ECO:0007669"/>
    <property type="project" value="TreeGrafter"/>
</dbReference>
<dbReference type="InterPro" id="IPR015421">
    <property type="entry name" value="PyrdxlP-dep_Trfase_major"/>
</dbReference>
<dbReference type="AlphaFoldDB" id="A0A124IFQ1"/>
<reference evidence="7 8" key="1">
    <citation type="submission" date="2015-10" db="EMBL/GenBank/DDBJ databases">
        <title>Draft genome sequence of Streptomyces sp. RV15, isolated from a marine sponge.</title>
        <authorList>
            <person name="Ruckert C."/>
            <person name="Abdelmohsen U.R."/>
            <person name="Winkler A."/>
            <person name="Hentschel U."/>
            <person name="Kalinowski J."/>
            <person name="Kampfer P."/>
            <person name="Glaeser S."/>
        </authorList>
    </citation>
    <scope>NUCLEOTIDE SEQUENCE [LARGE SCALE GENOMIC DNA]</scope>
    <source>
        <strain evidence="7 8">RV15</strain>
    </source>
</reference>
<dbReference type="Proteomes" id="UP000053260">
    <property type="component" value="Unassembled WGS sequence"/>
</dbReference>
<keyword evidence="4 6" id="KW-0663">Pyridoxal phosphate</keyword>
<sequence>MTTAPTRINSSRSYAERLEAWRTRLAESRHLSSRFRDRYSIVLAQMEAFAMAESVAAAREAAADDPHRAAELLAGTTLLPSASRASAPLLFDGDTDIVRLLRELLAECPHLDDFMAAQQPLAQTAVPIHPSRRARILRVDEPASCDLVALVWSAGSVEERQRNAALISGILPERSGTGELRFAVQSEYALVRTESSADPWVFSPNLGETLEDALRSRRLDSRSRRRILTALRRLREAMLEAGLIWQGFAPRNMFLRDEEIILIDFEEVVDSNTSPARAAEYLLWHRIFFADSLTAAEAAELFAVDSNGAPAIADDHPLPADSFERALLAVDTVTWRQRRELLGQSLRLESQHRRPERRRDGGVLYGHELGHFWGDFLPVTHEVRLFSHLSPIEDPNTLVACLEAFEAAMEADICRAIRASCTGAGDGSAMRTEGLIDALDAVGVTALAEARLDTRAWYQQLTADPARLIDELLFQLGTNVGGVSQALLDTYLVGRSGARKGHEEDLVETVRVGLDFLHGAEPEQPFLRYAEPTALRKSVAQPLPREGLGFDHVLAEVNDVVARYSIGQGHPRYLAFPDSGNALAALAGSLLSPLLNQNLIAVDRSAPSATFVEAQVIEWLRELVGYATVPLTELRGVKDVSGLWTTGGHLSNHIAMLAALGHAFPAARKHGLRGLDTQPAVVMAGPIAHYSHSDAAFHLGLGWDAILSTGAKQGYTTDPAAVDRLLSDPPSGRTPFMVVGVAGNCRTTGLDDLEALGEVCRKHGVWFHVDACHGGSLIFNDRLRQQHLRGIEQADSVSLDPHKGLFTPYPSSYVLFREREVLTQFSRHTTTVMADDCWDLGLITPFLGSRGFQSLPTWMLLRHVGTRALGAMVEARQALVRYLERRLDETGLFVRLNDVDFYRMAFVFCPPGVRSALTSLDAAGRQRAAKVVSAYTSRVNTALYQAGEVCFDEHSLADLADRVGAGAGTGYTIMATCPGNPLLTRADLDVAVERLVAEAQPLVEPMLAEIRGEAVHQHAPRLSGPAGWNDGE</sequence>
<keyword evidence="3" id="KW-0210">Decarboxylase</keyword>
<dbReference type="Gene3D" id="3.40.640.10">
    <property type="entry name" value="Type I PLP-dependent aspartate aminotransferase-like (Major domain)"/>
    <property type="match status" value="1"/>
</dbReference>
<evidence type="ECO:0000256" key="5">
    <source>
        <dbReference type="ARBA" id="ARBA00023239"/>
    </source>
</evidence>
<keyword evidence="8" id="KW-1185">Reference proteome</keyword>
<dbReference type="STRING" id="909626.AQJ91_06020"/>
<evidence type="ECO:0000256" key="3">
    <source>
        <dbReference type="ARBA" id="ARBA00022793"/>
    </source>
</evidence>
<dbReference type="PANTHER" id="PTHR45677">
    <property type="entry name" value="GLUTAMATE DECARBOXYLASE-RELATED"/>
    <property type="match status" value="1"/>
</dbReference>
<evidence type="ECO:0000256" key="4">
    <source>
        <dbReference type="ARBA" id="ARBA00022898"/>
    </source>
</evidence>
<comment type="similarity">
    <text evidence="2">Belongs to the group II decarboxylase family.</text>
</comment>
<dbReference type="OrthoDB" id="3335676at2"/>
<evidence type="ECO:0000256" key="6">
    <source>
        <dbReference type="PIRSR" id="PIRSR602129-50"/>
    </source>
</evidence>
<comment type="caution">
    <text evidence="7">The sequence shown here is derived from an EMBL/GenBank/DDBJ whole genome shotgun (WGS) entry which is preliminary data.</text>
</comment>